<dbReference type="VEuPathDB" id="FungiDB:ASPVEDRAFT_387641"/>
<feature type="compositionally biased region" description="Pro residues" evidence="1">
    <location>
        <begin position="43"/>
        <end position="53"/>
    </location>
</feature>
<gene>
    <name evidence="3" type="ORF">ASPVEDRAFT_387641</name>
</gene>
<dbReference type="AlphaFoldDB" id="A0A1L9Q2V5"/>
<evidence type="ECO:0000313" key="4">
    <source>
        <dbReference type="Proteomes" id="UP000184073"/>
    </source>
</evidence>
<dbReference type="EMBL" id="KV878138">
    <property type="protein sequence ID" value="OJJ08087.1"/>
    <property type="molecule type" value="Genomic_DNA"/>
</dbReference>
<name>A0A1L9Q2V5_ASPVE</name>
<dbReference type="Proteomes" id="UP000184073">
    <property type="component" value="Unassembled WGS sequence"/>
</dbReference>
<dbReference type="GeneID" id="63727286"/>
<dbReference type="STRING" id="1036611.A0A1L9Q2V5"/>
<protein>
    <recommendedName>
        <fullName evidence="2">WW domain-containing protein</fullName>
    </recommendedName>
</protein>
<dbReference type="Gene3D" id="2.20.70.10">
    <property type="match status" value="1"/>
</dbReference>
<feature type="compositionally biased region" description="Pro residues" evidence="1">
    <location>
        <begin position="1"/>
        <end position="14"/>
    </location>
</feature>
<dbReference type="PROSITE" id="PS50020">
    <property type="entry name" value="WW_DOMAIN_2"/>
    <property type="match status" value="1"/>
</dbReference>
<dbReference type="RefSeq" id="XP_040673849.1">
    <property type="nucleotide sequence ID" value="XM_040811775.1"/>
</dbReference>
<dbReference type="InterPro" id="IPR001202">
    <property type="entry name" value="WW_dom"/>
</dbReference>
<dbReference type="SUPFAM" id="SSF51045">
    <property type="entry name" value="WW domain"/>
    <property type="match status" value="1"/>
</dbReference>
<sequence>MSFAPPPGPPPPSVPEGWTTQFDDTYKQWFFINLATGRSQWEPPQPTPAPTPQVPAQGSIPASEQPHADQTGAPPPSYEESGPGNPSAVADAEDSGKKKANRFSSNNPYNGEPASGPEASGPSVKDTVESDAALAARLQAEEDARSSSTGPGTAAGYYDNDTPHSPTPSNPAGDRDKGKDKKKGFFSKLMGKASSSQGHPGRPPAAYGRYRPSQPGYGAPSPGPGYGVPGGFYPPQQGYGPGPSYGAGYGPQPVYGYPQQPYYGGGMQPQRRPGGGGMGMAGAAALGVGGGLLGGALLADAIDDHDHDDYGGDYGGGDDFGGDF</sequence>
<feature type="region of interest" description="Disordered" evidence="1">
    <location>
        <begin position="1"/>
        <end position="245"/>
    </location>
</feature>
<proteinExistence type="predicted"/>
<accession>A0A1L9Q2V5</accession>
<dbReference type="InterPro" id="IPR036020">
    <property type="entry name" value="WW_dom_sf"/>
</dbReference>
<dbReference type="Pfam" id="PF00397">
    <property type="entry name" value="WW"/>
    <property type="match status" value="1"/>
</dbReference>
<organism evidence="3 4">
    <name type="scientific">Aspergillus versicolor CBS 583.65</name>
    <dbReference type="NCBI Taxonomy" id="1036611"/>
    <lineage>
        <taxon>Eukaryota</taxon>
        <taxon>Fungi</taxon>
        <taxon>Dikarya</taxon>
        <taxon>Ascomycota</taxon>
        <taxon>Pezizomycotina</taxon>
        <taxon>Eurotiomycetes</taxon>
        <taxon>Eurotiomycetidae</taxon>
        <taxon>Eurotiales</taxon>
        <taxon>Aspergillaceae</taxon>
        <taxon>Aspergillus</taxon>
        <taxon>Aspergillus subgen. Nidulantes</taxon>
    </lineage>
</organism>
<evidence type="ECO:0000259" key="2">
    <source>
        <dbReference type="PROSITE" id="PS50020"/>
    </source>
</evidence>
<evidence type="ECO:0000313" key="3">
    <source>
        <dbReference type="EMBL" id="OJJ08087.1"/>
    </source>
</evidence>
<dbReference type="SMART" id="SM00456">
    <property type="entry name" value="WW"/>
    <property type="match status" value="1"/>
</dbReference>
<keyword evidence="4" id="KW-1185">Reference proteome</keyword>
<feature type="domain" description="WW" evidence="2">
    <location>
        <begin position="12"/>
        <end position="46"/>
    </location>
</feature>
<dbReference type="PROSITE" id="PS01159">
    <property type="entry name" value="WW_DOMAIN_1"/>
    <property type="match status" value="1"/>
</dbReference>
<dbReference type="OrthoDB" id="2530521at2759"/>
<reference evidence="4" key="1">
    <citation type="journal article" date="2017" name="Genome Biol.">
        <title>Comparative genomics reveals high biological diversity and specific adaptations in the industrially and medically important fungal genus Aspergillus.</title>
        <authorList>
            <person name="de Vries R.P."/>
            <person name="Riley R."/>
            <person name="Wiebenga A."/>
            <person name="Aguilar-Osorio G."/>
            <person name="Amillis S."/>
            <person name="Uchima C.A."/>
            <person name="Anderluh G."/>
            <person name="Asadollahi M."/>
            <person name="Askin M."/>
            <person name="Barry K."/>
            <person name="Battaglia E."/>
            <person name="Bayram O."/>
            <person name="Benocci T."/>
            <person name="Braus-Stromeyer S.A."/>
            <person name="Caldana C."/>
            <person name="Canovas D."/>
            <person name="Cerqueira G.C."/>
            <person name="Chen F."/>
            <person name="Chen W."/>
            <person name="Choi C."/>
            <person name="Clum A."/>
            <person name="Dos Santos R.A."/>
            <person name="Damasio A.R."/>
            <person name="Diallinas G."/>
            <person name="Emri T."/>
            <person name="Fekete E."/>
            <person name="Flipphi M."/>
            <person name="Freyberg S."/>
            <person name="Gallo A."/>
            <person name="Gournas C."/>
            <person name="Habgood R."/>
            <person name="Hainaut M."/>
            <person name="Harispe M.L."/>
            <person name="Henrissat B."/>
            <person name="Hilden K.S."/>
            <person name="Hope R."/>
            <person name="Hossain A."/>
            <person name="Karabika E."/>
            <person name="Karaffa L."/>
            <person name="Karanyi Z."/>
            <person name="Krasevec N."/>
            <person name="Kuo A."/>
            <person name="Kusch H."/>
            <person name="LaButti K."/>
            <person name="Lagendijk E.L."/>
            <person name="Lapidus A."/>
            <person name="Levasseur A."/>
            <person name="Lindquist E."/>
            <person name="Lipzen A."/>
            <person name="Logrieco A.F."/>
            <person name="MacCabe A."/>
            <person name="Maekelae M.R."/>
            <person name="Malavazi I."/>
            <person name="Melin P."/>
            <person name="Meyer V."/>
            <person name="Mielnichuk N."/>
            <person name="Miskei M."/>
            <person name="Molnar A.P."/>
            <person name="Mule G."/>
            <person name="Ngan C.Y."/>
            <person name="Orejas M."/>
            <person name="Orosz E."/>
            <person name="Ouedraogo J.P."/>
            <person name="Overkamp K.M."/>
            <person name="Park H.-S."/>
            <person name="Perrone G."/>
            <person name="Piumi F."/>
            <person name="Punt P.J."/>
            <person name="Ram A.F."/>
            <person name="Ramon A."/>
            <person name="Rauscher S."/>
            <person name="Record E."/>
            <person name="Riano-Pachon D.M."/>
            <person name="Robert V."/>
            <person name="Roehrig J."/>
            <person name="Ruller R."/>
            <person name="Salamov A."/>
            <person name="Salih N.S."/>
            <person name="Samson R.A."/>
            <person name="Sandor E."/>
            <person name="Sanguinetti M."/>
            <person name="Schuetze T."/>
            <person name="Sepcic K."/>
            <person name="Shelest E."/>
            <person name="Sherlock G."/>
            <person name="Sophianopoulou V."/>
            <person name="Squina F.M."/>
            <person name="Sun H."/>
            <person name="Susca A."/>
            <person name="Todd R.B."/>
            <person name="Tsang A."/>
            <person name="Unkles S.E."/>
            <person name="van de Wiele N."/>
            <person name="van Rossen-Uffink D."/>
            <person name="Oliveira J.V."/>
            <person name="Vesth T.C."/>
            <person name="Visser J."/>
            <person name="Yu J.-H."/>
            <person name="Zhou M."/>
            <person name="Andersen M.R."/>
            <person name="Archer D.B."/>
            <person name="Baker S.E."/>
            <person name="Benoit I."/>
            <person name="Brakhage A.A."/>
            <person name="Braus G.H."/>
            <person name="Fischer R."/>
            <person name="Frisvad J.C."/>
            <person name="Goldman G.H."/>
            <person name="Houbraken J."/>
            <person name="Oakley B."/>
            <person name="Pocsi I."/>
            <person name="Scazzocchio C."/>
            <person name="Seiboth B."/>
            <person name="vanKuyk P.A."/>
            <person name="Wortman J."/>
            <person name="Dyer P.S."/>
            <person name="Grigoriev I.V."/>
        </authorList>
    </citation>
    <scope>NUCLEOTIDE SEQUENCE [LARGE SCALE GENOMIC DNA]</scope>
    <source>
        <strain evidence="4">CBS 583.65</strain>
    </source>
</reference>
<evidence type="ECO:0000256" key="1">
    <source>
        <dbReference type="SAM" id="MobiDB-lite"/>
    </source>
</evidence>